<accession>A0A1G2L5W9</accession>
<dbReference type="AlphaFoldDB" id="A0A1G2L5W9"/>
<dbReference type="SUPFAM" id="SSF48452">
    <property type="entry name" value="TPR-like"/>
    <property type="match status" value="1"/>
</dbReference>
<comment type="caution">
    <text evidence="1">The sequence shown here is derived from an EMBL/GenBank/DDBJ whole genome shotgun (WGS) entry which is preliminary data.</text>
</comment>
<dbReference type="InterPro" id="IPR011990">
    <property type="entry name" value="TPR-like_helical_dom_sf"/>
</dbReference>
<proteinExistence type="predicted"/>
<sequence>MEHLFTKRNSVIVVAALALAAVGFHAYYNSAIRQEPAPQQNAENTDSSPGHVGIEIGGDGKYTIELVPVTGGDVRIPALRRPIVFSAAFSEEARVLMQKKIDASIAALEKDPRIFDEWMNLAILRKTVDDYEGARQVWEFLTVTNPEQASPYANLASLYAFDLKDPARAEQNFTAALKIWTKDVSVWRNAYEFYRYVRKDDAKAKETLQSGIRETDSPDLKYLLERYSELQ</sequence>
<evidence type="ECO:0000313" key="2">
    <source>
        <dbReference type="Proteomes" id="UP000176510"/>
    </source>
</evidence>
<evidence type="ECO:0008006" key="3">
    <source>
        <dbReference type="Google" id="ProtNLM"/>
    </source>
</evidence>
<protein>
    <recommendedName>
        <fullName evidence="3">Tetratricopeptide repeat-like domain-containing protein</fullName>
    </recommendedName>
</protein>
<dbReference type="Proteomes" id="UP000176510">
    <property type="component" value="Unassembled WGS sequence"/>
</dbReference>
<dbReference type="Gene3D" id="1.25.40.10">
    <property type="entry name" value="Tetratricopeptide repeat domain"/>
    <property type="match status" value="1"/>
</dbReference>
<organism evidence="1 2">
    <name type="scientific">Candidatus Sungbacteria bacterium RIFCSPLOWO2_01_FULL_54_21</name>
    <dbReference type="NCBI Taxonomy" id="1802279"/>
    <lineage>
        <taxon>Bacteria</taxon>
        <taxon>Candidatus Sungiibacteriota</taxon>
    </lineage>
</organism>
<gene>
    <name evidence="1" type="ORF">A3B34_01905</name>
</gene>
<dbReference type="EMBL" id="MHQR01000026">
    <property type="protein sequence ID" value="OHA07076.1"/>
    <property type="molecule type" value="Genomic_DNA"/>
</dbReference>
<name>A0A1G2L5W9_9BACT</name>
<evidence type="ECO:0000313" key="1">
    <source>
        <dbReference type="EMBL" id="OHA07076.1"/>
    </source>
</evidence>
<reference evidence="1 2" key="1">
    <citation type="journal article" date="2016" name="Nat. Commun.">
        <title>Thousands of microbial genomes shed light on interconnected biogeochemical processes in an aquifer system.</title>
        <authorList>
            <person name="Anantharaman K."/>
            <person name="Brown C.T."/>
            <person name="Hug L.A."/>
            <person name="Sharon I."/>
            <person name="Castelle C.J."/>
            <person name="Probst A.J."/>
            <person name="Thomas B.C."/>
            <person name="Singh A."/>
            <person name="Wilkins M.J."/>
            <person name="Karaoz U."/>
            <person name="Brodie E.L."/>
            <person name="Williams K.H."/>
            <person name="Hubbard S.S."/>
            <person name="Banfield J.F."/>
        </authorList>
    </citation>
    <scope>NUCLEOTIDE SEQUENCE [LARGE SCALE GENOMIC DNA]</scope>
</reference>